<dbReference type="EMBL" id="FOOE01000017">
    <property type="protein sequence ID" value="SFF95517.1"/>
    <property type="molecule type" value="Genomic_DNA"/>
</dbReference>
<feature type="transmembrane region" description="Helical" evidence="8">
    <location>
        <begin position="412"/>
        <end position="430"/>
    </location>
</feature>
<dbReference type="PANTHER" id="PTHR43298:SF2">
    <property type="entry name" value="FMN_FAD EXPORTER YEEO-RELATED"/>
    <property type="match status" value="1"/>
</dbReference>
<evidence type="ECO:0000313" key="11">
    <source>
        <dbReference type="Proteomes" id="UP000182135"/>
    </source>
</evidence>
<feature type="transmembrane region" description="Helical" evidence="8">
    <location>
        <begin position="92"/>
        <end position="114"/>
    </location>
</feature>
<feature type="transmembrane region" description="Helical" evidence="8">
    <location>
        <begin position="388"/>
        <end position="406"/>
    </location>
</feature>
<feature type="transmembrane region" description="Helical" evidence="8">
    <location>
        <begin position="356"/>
        <end position="376"/>
    </location>
</feature>
<comment type="similarity">
    <text evidence="2">Belongs to the multi antimicrobial extrusion (MATE) (TC 2.A.66.1) family.</text>
</comment>
<dbReference type="NCBIfam" id="TIGR02900">
    <property type="entry name" value="spore_V_B"/>
    <property type="match status" value="1"/>
</dbReference>
<evidence type="ECO:0000256" key="2">
    <source>
        <dbReference type="ARBA" id="ARBA00010199"/>
    </source>
</evidence>
<dbReference type="InterPro" id="IPR050222">
    <property type="entry name" value="MATE_MdtK"/>
</dbReference>
<keyword evidence="4 8" id="KW-0812">Transmembrane</keyword>
<feature type="transmembrane region" description="Helical" evidence="8">
    <location>
        <begin position="184"/>
        <end position="205"/>
    </location>
</feature>
<dbReference type="eggNOG" id="COG2244">
    <property type="taxonomic scope" value="Bacteria"/>
</dbReference>
<dbReference type="PANTHER" id="PTHR43298">
    <property type="entry name" value="MULTIDRUG RESISTANCE PROTEIN NORM-RELATED"/>
    <property type="match status" value="1"/>
</dbReference>
<sequence length="495" mass="55014">MSDNFYKNSFFLILSNLTTGILGFIFSIILSRLLGAEGMALYGLVMPLYNLFICLMCGGVITAISKLSAVYYDTHDYYNLRKTIRTTFSFNIIWALIVAVLVFIFAPQIANYLIKDSRTILALRIITPAMIFICLSNIIKGFFYGTSQILVPAIIDIGEKALRVFVILALLFHFGVKSLENSVALAYITLVIGEFVSLIFLYIYYKKYVRPLKGGCIYKEGRVQLAFNVLIISFPLCLNGLSTTVLDTLATLILPRRLVAAGLEYSAALNAIGKFSGMSMNIVVFPMLVVGSLITLLIPNLSKLMNKKDYFLASNRIKEVLKIAMILGLCTLAVAWNMPEDLGYMFFKRRDLGQFIAFAALCPPISFVANASVGILNGLGKQNLVLKNSIMSSCLELVFLYVLAGIPQINVYAFGIAILASAILMLILNLKEINKNITLNISIMNFIYVILLGILCFFTLRICISLFPSVPKPFFIILGFAFTPLAMVNLKTKKY</sequence>
<keyword evidence="3" id="KW-0813">Transport</keyword>
<evidence type="ECO:0000256" key="8">
    <source>
        <dbReference type="SAM" id="Phobius"/>
    </source>
</evidence>
<dbReference type="InterPro" id="IPR002797">
    <property type="entry name" value="Polysacc_synth"/>
</dbReference>
<feature type="transmembrane region" description="Helical" evidence="8">
    <location>
        <begin position="47"/>
        <end position="72"/>
    </location>
</feature>
<keyword evidence="6 8" id="KW-0472">Membrane</keyword>
<comment type="subcellular location">
    <subcellularLocation>
        <location evidence="1">Membrane</location>
        <topology evidence="1">Multi-pass membrane protein</topology>
    </subcellularLocation>
</comment>
<evidence type="ECO:0000313" key="9">
    <source>
        <dbReference type="EMBL" id="PWL54849.1"/>
    </source>
</evidence>
<evidence type="ECO:0000256" key="1">
    <source>
        <dbReference type="ARBA" id="ARBA00004141"/>
    </source>
</evidence>
<evidence type="ECO:0000256" key="3">
    <source>
        <dbReference type="ARBA" id="ARBA00022448"/>
    </source>
</evidence>
<dbReference type="RefSeq" id="WP_035770859.1">
    <property type="nucleotide sequence ID" value="NZ_BAAACD010000003.1"/>
</dbReference>
<feature type="transmembrane region" description="Helical" evidence="8">
    <location>
        <begin position="320"/>
        <end position="336"/>
    </location>
</feature>
<dbReference type="InterPro" id="IPR024923">
    <property type="entry name" value="PG_synth_SpoVB"/>
</dbReference>
<reference evidence="10 11" key="1">
    <citation type="submission" date="2016-10" db="EMBL/GenBank/DDBJ databases">
        <authorList>
            <person name="de Groot N.N."/>
        </authorList>
    </citation>
    <scope>NUCLEOTIDE SEQUENCE [LARGE SCALE GENOMIC DNA]</scope>
    <source>
        <strain evidence="10 11">NLAE-zl-G419</strain>
    </source>
</reference>
<feature type="transmembrane region" description="Helical" evidence="8">
    <location>
        <begin position="149"/>
        <end position="172"/>
    </location>
</feature>
<feature type="transmembrane region" description="Helical" evidence="8">
    <location>
        <begin position="282"/>
        <end position="299"/>
    </location>
</feature>
<dbReference type="EMBL" id="QAMZ01000018">
    <property type="protein sequence ID" value="PWL54849.1"/>
    <property type="molecule type" value="Genomic_DNA"/>
</dbReference>
<evidence type="ECO:0000256" key="4">
    <source>
        <dbReference type="ARBA" id="ARBA00022692"/>
    </source>
</evidence>
<dbReference type="Proteomes" id="UP000246114">
    <property type="component" value="Unassembled WGS sequence"/>
</dbReference>
<evidence type="ECO:0000256" key="5">
    <source>
        <dbReference type="ARBA" id="ARBA00022989"/>
    </source>
</evidence>
<dbReference type="OrthoDB" id="9775950at2"/>
<evidence type="ECO:0000313" key="12">
    <source>
        <dbReference type="Proteomes" id="UP000246114"/>
    </source>
</evidence>
<protein>
    <recommendedName>
        <fullName evidence="7">Multidrug-efflux transporter</fullName>
    </recommendedName>
</protein>
<gene>
    <name evidence="9" type="primary">spoVB</name>
    <name evidence="9" type="ORF">DBY38_03435</name>
    <name evidence="10" type="ORF">SAMN04487885_11737</name>
</gene>
<dbReference type="GO" id="GO:0005886">
    <property type="term" value="C:plasma membrane"/>
    <property type="evidence" value="ECO:0007669"/>
    <property type="project" value="TreeGrafter"/>
</dbReference>
<keyword evidence="11" id="KW-1185">Reference proteome</keyword>
<feature type="transmembrane region" description="Helical" evidence="8">
    <location>
        <begin position="12"/>
        <end position="35"/>
    </location>
</feature>
<organism evidence="10 11">
    <name type="scientific">Clostridium cadaveris</name>
    <dbReference type="NCBI Taxonomy" id="1529"/>
    <lineage>
        <taxon>Bacteria</taxon>
        <taxon>Bacillati</taxon>
        <taxon>Bacillota</taxon>
        <taxon>Clostridia</taxon>
        <taxon>Eubacteriales</taxon>
        <taxon>Clostridiaceae</taxon>
        <taxon>Clostridium</taxon>
    </lineage>
</organism>
<proteinExistence type="inferred from homology"/>
<dbReference type="STRING" id="1529.SAMN04487885_11737"/>
<feature type="transmembrane region" description="Helical" evidence="8">
    <location>
        <begin position="121"/>
        <end position="143"/>
    </location>
</feature>
<feature type="transmembrane region" description="Helical" evidence="8">
    <location>
        <begin position="442"/>
        <end position="467"/>
    </location>
</feature>
<feature type="transmembrane region" description="Helical" evidence="8">
    <location>
        <begin position="225"/>
        <end position="246"/>
    </location>
</feature>
<evidence type="ECO:0000313" key="10">
    <source>
        <dbReference type="EMBL" id="SFF95517.1"/>
    </source>
</evidence>
<dbReference type="PIRSF" id="PIRSF038958">
    <property type="entry name" value="PG_synth_SpoVB"/>
    <property type="match status" value="1"/>
</dbReference>
<dbReference type="Pfam" id="PF01943">
    <property type="entry name" value="Polysacc_synt"/>
    <property type="match status" value="1"/>
</dbReference>
<accession>A0A1I2N1C9</accession>
<dbReference type="GeneID" id="90545427"/>
<dbReference type="AlphaFoldDB" id="A0A1I2N1C9"/>
<evidence type="ECO:0000256" key="7">
    <source>
        <dbReference type="ARBA" id="ARBA00031636"/>
    </source>
</evidence>
<name>A0A1I2N1C9_9CLOT</name>
<dbReference type="Proteomes" id="UP000182135">
    <property type="component" value="Unassembled WGS sequence"/>
</dbReference>
<keyword evidence="5 8" id="KW-1133">Transmembrane helix</keyword>
<feature type="transmembrane region" description="Helical" evidence="8">
    <location>
        <begin position="473"/>
        <end position="490"/>
    </location>
</feature>
<dbReference type="InterPro" id="IPR014249">
    <property type="entry name" value="Spore_V_B"/>
</dbReference>
<evidence type="ECO:0000256" key="6">
    <source>
        <dbReference type="ARBA" id="ARBA00023136"/>
    </source>
</evidence>
<reference evidence="9 12" key="2">
    <citation type="submission" date="2018-03" db="EMBL/GenBank/DDBJ databases">
        <title>The uncultured portion of the human microbiome is neutrally assembled.</title>
        <authorList>
            <person name="Jeraldo P."/>
            <person name="Boardman L."/>
            <person name="White B.A."/>
            <person name="Nelson H."/>
            <person name="Goldenfeld N."/>
            <person name="Chia N."/>
        </authorList>
    </citation>
    <scope>NUCLEOTIDE SEQUENCE [LARGE SCALE GENOMIC DNA]</scope>
    <source>
        <strain evidence="9">CIM:MAG 903</strain>
    </source>
</reference>